<dbReference type="AlphaFoldDB" id="A0A5M3YVV4"/>
<reference evidence="1 2" key="1">
    <citation type="submission" date="2020-01" db="EMBL/GenBank/DDBJ databases">
        <title>Aspergillus terreus IFO 6365 whole genome shotgun sequence.</title>
        <authorList>
            <person name="Kanamasa S."/>
            <person name="Takahashi H."/>
        </authorList>
    </citation>
    <scope>NUCLEOTIDE SEQUENCE [LARGE SCALE GENOMIC DNA]</scope>
    <source>
        <strain evidence="1 2">IFO 6365</strain>
    </source>
</reference>
<name>A0A5M3YVV4_ASPTE</name>
<proteinExistence type="predicted"/>
<evidence type="ECO:0000313" key="2">
    <source>
        <dbReference type="Proteomes" id="UP000452235"/>
    </source>
</evidence>
<dbReference type="PANTHER" id="PTHR10067">
    <property type="entry name" value="PHOSPHATIDYLSERINE DECARBOXYLASE"/>
    <property type="match status" value="1"/>
</dbReference>
<sequence>MLSVFYFIFDRDAIFKKREKQTPIRPDATPQIAPLSKWLLDYTNHLGDWLDKPESAKAVDTFSNNPEYTVFQYVQPDRGWKTLNDFFSRMVKPEYRPIAPRYTVASPCNAKFDLYKPISGDGDVDFSGTISLKGFKWPISKLLADTGLGETFKNGIFMHFFLLPNNYHRVHAPVSGDLIKRKTIPGDVYLEVEADEKKGRLRPIPRFMEPPKNNFDNVRALDTPGYQWNQVRGMWVFDTDKQDDTKIGKVVLFAVGMAQISSVKFDKSPEGKPYKDVGEIIQKDEEIGYLKYGGSDYILLFEKDKVEFNDNTPKNGCLYLQGAALVSKKF</sequence>
<evidence type="ECO:0000313" key="1">
    <source>
        <dbReference type="EMBL" id="GFF16744.1"/>
    </source>
</evidence>
<dbReference type="OrthoDB" id="5973539at2759"/>
<comment type="caution">
    <text evidence="1">The sequence shown here is derived from an EMBL/GenBank/DDBJ whole genome shotgun (WGS) entry which is preliminary data.</text>
</comment>
<accession>A0A5M3YVV4</accession>
<protein>
    <submittedName>
        <fullName evidence="1">Phosphatidylserine decarboxylase</fullName>
    </submittedName>
</protein>
<dbReference type="VEuPathDB" id="FungiDB:ATEG_09047"/>
<dbReference type="Pfam" id="PF02666">
    <property type="entry name" value="PS_Dcarbxylase"/>
    <property type="match status" value="1"/>
</dbReference>
<organism evidence="1 2">
    <name type="scientific">Aspergillus terreus</name>
    <dbReference type="NCBI Taxonomy" id="33178"/>
    <lineage>
        <taxon>Eukaryota</taxon>
        <taxon>Fungi</taxon>
        <taxon>Dikarya</taxon>
        <taxon>Ascomycota</taxon>
        <taxon>Pezizomycotina</taxon>
        <taxon>Eurotiomycetes</taxon>
        <taxon>Eurotiomycetidae</taxon>
        <taxon>Eurotiales</taxon>
        <taxon>Aspergillaceae</taxon>
        <taxon>Aspergillus</taxon>
        <taxon>Aspergillus subgen. Circumdati</taxon>
    </lineage>
</organism>
<keyword evidence="2" id="KW-1185">Reference proteome</keyword>
<dbReference type="Proteomes" id="UP000452235">
    <property type="component" value="Unassembled WGS sequence"/>
</dbReference>
<dbReference type="GO" id="GO:0004609">
    <property type="term" value="F:phosphatidylserine decarboxylase activity"/>
    <property type="evidence" value="ECO:0007669"/>
    <property type="project" value="InterPro"/>
</dbReference>
<dbReference type="EMBL" id="BLJY01000006">
    <property type="protein sequence ID" value="GFF16744.1"/>
    <property type="molecule type" value="Genomic_DNA"/>
</dbReference>
<dbReference type="PANTHER" id="PTHR10067:SF13">
    <property type="entry name" value="PHOSPHATIDYLSERINE DECARBOXYLASE"/>
    <property type="match status" value="1"/>
</dbReference>
<dbReference type="InterPro" id="IPR003817">
    <property type="entry name" value="PS_Dcarbxylase"/>
</dbReference>
<gene>
    <name evidence="1" type="ORF">ATEIFO6365_0006008100</name>
</gene>
<dbReference type="GO" id="GO:0008654">
    <property type="term" value="P:phospholipid biosynthetic process"/>
    <property type="evidence" value="ECO:0007669"/>
    <property type="project" value="InterPro"/>
</dbReference>